<dbReference type="InterPro" id="IPR013382">
    <property type="entry name" value="CRISPR-assoc_prot_Cse2"/>
</dbReference>
<accession>A0A081NCR3</accession>
<protein>
    <recommendedName>
        <fullName evidence="3">CRISPR-associated protein Cse2</fullName>
    </recommendedName>
</protein>
<name>A0A081NCR3_9GAMM</name>
<dbReference type="Gene3D" id="1.10.520.40">
    <property type="entry name" value="CRISPR-associated protein Cse2"/>
    <property type="match status" value="1"/>
</dbReference>
<dbReference type="STRING" id="1137799.GZ78_23720"/>
<dbReference type="NCBIfam" id="TIGR02548">
    <property type="entry name" value="casB_cse2"/>
    <property type="match status" value="1"/>
</dbReference>
<evidence type="ECO:0008006" key="3">
    <source>
        <dbReference type="Google" id="ProtNLM"/>
    </source>
</evidence>
<evidence type="ECO:0000313" key="2">
    <source>
        <dbReference type="Proteomes" id="UP000028073"/>
    </source>
</evidence>
<dbReference type="AlphaFoldDB" id="A0A081NCR3"/>
<dbReference type="RefSeq" id="WP_034840914.1">
    <property type="nucleotide sequence ID" value="NZ_JOKH01000006.1"/>
</dbReference>
<dbReference type="EMBL" id="JOKH01000006">
    <property type="protein sequence ID" value="KEQ16236.1"/>
    <property type="molecule type" value="Genomic_DNA"/>
</dbReference>
<comment type="caution">
    <text evidence="1">The sequence shown here is derived from an EMBL/GenBank/DDBJ whole genome shotgun (WGS) entry which is preliminary data.</text>
</comment>
<gene>
    <name evidence="1" type="ORF">GZ78_23720</name>
</gene>
<dbReference type="Pfam" id="PF09485">
    <property type="entry name" value="CRISPR_Cse2"/>
    <property type="match status" value="1"/>
</dbReference>
<organism evidence="1 2">
    <name type="scientific">Endozoicomonas numazuensis</name>
    <dbReference type="NCBI Taxonomy" id="1137799"/>
    <lineage>
        <taxon>Bacteria</taxon>
        <taxon>Pseudomonadati</taxon>
        <taxon>Pseudomonadota</taxon>
        <taxon>Gammaproteobacteria</taxon>
        <taxon>Oceanospirillales</taxon>
        <taxon>Endozoicomonadaceae</taxon>
        <taxon>Endozoicomonas</taxon>
    </lineage>
</organism>
<dbReference type="CDD" id="cd09731">
    <property type="entry name" value="Cse2_I-E"/>
    <property type="match status" value="1"/>
</dbReference>
<sequence>MKTYHIINENDQKALKTWHKSLQDNRGERARLRRVSNSDDVLLTSAFAGFLQQMPGYWGVAPDATGIGFSDAAMVAAVLARVKDASPEQSFATSLAKPKEKGGKVPMSELRFQQLQKSRTEQEFFTRLCRAVDLLGGKVNILSLADSILHWLREFRFAPASRPQDRLAVRWASDYYAAFKD</sequence>
<dbReference type="InterPro" id="IPR038287">
    <property type="entry name" value="Cse2_sf"/>
</dbReference>
<dbReference type="OrthoDB" id="5572740at2"/>
<reference evidence="1 2" key="1">
    <citation type="submission" date="2014-06" db="EMBL/GenBank/DDBJ databases">
        <title>Whole Genome Sequences of Three Symbiotic Endozoicomonas Bacteria.</title>
        <authorList>
            <person name="Neave M.J."/>
            <person name="Apprill A."/>
            <person name="Voolstra C.R."/>
        </authorList>
    </citation>
    <scope>NUCLEOTIDE SEQUENCE [LARGE SCALE GENOMIC DNA]</scope>
    <source>
        <strain evidence="1 2">DSM 25634</strain>
    </source>
</reference>
<proteinExistence type="predicted"/>
<dbReference type="eggNOG" id="ENOG50318W0">
    <property type="taxonomic scope" value="Bacteria"/>
</dbReference>
<keyword evidence="2" id="KW-1185">Reference proteome</keyword>
<evidence type="ECO:0000313" key="1">
    <source>
        <dbReference type="EMBL" id="KEQ16236.1"/>
    </source>
</evidence>
<dbReference type="Proteomes" id="UP000028073">
    <property type="component" value="Unassembled WGS sequence"/>
</dbReference>